<proteinExistence type="predicted"/>
<dbReference type="EMBL" id="JAPDRQ010000087">
    <property type="protein sequence ID" value="KAJ9655906.1"/>
    <property type="molecule type" value="Genomic_DNA"/>
</dbReference>
<name>A0ACC3A691_9EURO</name>
<sequence>MDPTELLPLDAMFTMTSLTDSETAVLEPSLNICYTFPLATEFSLTDLGAGLSDVDLADSLPIVGGYFDSSTTGRHVSLYCQRPDVDMDLLPTLPKTRSLTFDVKQSARERRKIQNRFAQRAYRQRKEQVIRDQEKEIEALKADLAKEKKLSQTLAKVIGFLKEQINSVKQTKLKSAASESQEQCPIDASD</sequence>
<evidence type="ECO:0000313" key="1">
    <source>
        <dbReference type="EMBL" id="KAJ9655906.1"/>
    </source>
</evidence>
<gene>
    <name evidence="1" type="ORF">H2198_005347</name>
</gene>
<evidence type="ECO:0000313" key="2">
    <source>
        <dbReference type="Proteomes" id="UP001172386"/>
    </source>
</evidence>
<comment type="caution">
    <text evidence="1">The sequence shown here is derived from an EMBL/GenBank/DDBJ whole genome shotgun (WGS) entry which is preliminary data.</text>
</comment>
<protein>
    <submittedName>
        <fullName evidence="1">Uncharacterized protein</fullName>
    </submittedName>
</protein>
<organism evidence="1 2">
    <name type="scientific">Neophaeococcomyces mojaviensis</name>
    <dbReference type="NCBI Taxonomy" id="3383035"/>
    <lineage>
        <taxon>Eukaryota</taxon>
        <taxon>Fungi</taxon>
        <taxon>Dikarya</taxon>
        <taxon>Ascomycota</taxon>
        <taxon>Pezizomycotina</taxon>
        <taxon>Eurotiomycetes</taxon>
        <taxon>Chaetothyriomycetidae</taxon>
        <taxon>Chaetothyriales</taxon>
        <taxon>Chaetothyriales incertae sedis</taxon>
        <taxon>Neophaeococcomyces</taxon>
    </lineage>
</organism>
<dbReference type="Proteomes" id="UP001172386">
    <property type="component" value="Unassembled WGS sequence"/>
</dbReference>
<accession>A0ACC3A691</accession>
<keyword evidence="2" id="KW-1185">Reference proteome</keyword>
<reference evidence="1" key="1">
    <citation type="submission" date="2022-10" db="EMBL/GenBank/DDBJ databases">
        <title>Culturing micro-colonial fungi from biological soil crusts in the Mojave desert and describing Neophaeococcomyces mojavensis, and introducing the new genera and species Taxawa tesnikishii.</title>
        <authorList>
            <person name="Kurbessoian T."/>
            <person name="Stajich J.E."/>
        </authorList>
    </citation>
    <scope>NUCLEOTIDE SEQUENCE</scope>
    <source>
        <strain evidence="1">JES_112</strain>
    </source>
</reference>